<dbReference type="FunFam" id="3.40.50.20:FF:000003">
    <property type="entry name" value="Carbamoyl-phosphate synthase large chain"/>
    <property type="match status" value="1"/>
</dbReference>
<dbReference type="InterPro" id="IPR011607">
    <property type="entry name" value="MGS-like_dom"/>
</dbReference>
<feature type="domain" description="ATP-grasp" evidence="16">
    <location>
        <begin position="133"/>
        <end position="327"/>
    </location>
</feature>
<comment type="similarity">
    <text evidence="2">Belongs to the CarB family.</text>
</comment>
<dbReference type="NCBIfam" id="NF009455">
    <property type="entry name" value="PRK12815.1"/>
    <property type="match status" value="1"/>
</dbReference>
<dbReference type="AlphaFoldDB" id="A0A857DFD0"/>
<evidence type="ECO:0000259" key="17">
    <source>
        <dbReference type="PROSITE" id="PS51855"/>
    </source>
</evidence>
<dbReference type="Gene3D" id="3.30.470.20">
    <property type="entry name" value="ATP-grasp fold, B domain"/>
    <property type="match status" value="2"/>
</dbReference>
<dbReference type="InterPro" id="IPR006275">
    <property type="entry name" value="CPSase_lsu"/>
</dbReference>
<dbReference type="GO" id="GO:0006526">
    <property type="term" value="P:L-arginine biosynthetic process"/>
    <property type="evidence" value="ECO:0007669"/>
    <property type="project" value="UniProtKB-KW"/>
</dbReference>
<dbReference type="EMBL" id="CP046996">
    <property type="protein sequence ID" value="QGZ99993.1"/>
    <property type="molecule type" value="Genomic_DNA"/>
</dbReference>
<evidence type="ECO:0000256" key="2">
    <source>
        <dbReference type="ARBA" id="ARBA00009799"/>
    </source>
</evidence>
<proteinExistence type="inferred from homology"/>
<dbReference type="SUPFAM" id="SSF52440">
    <property type="entry name" value="PreATP-grasp domain"/>
    <property type="match status" value="2"/>
</dbReference>
<dbReference type="CDD" id="cd01424">
    <property type="entry name" value="MGS_CPS_II"/>
    <property type="match status" value="1"/>
</dbReference>
<dbReference type="Proteomes" id="UP000430508">
    <property type="component" value="Chromosome"/>
</dbReference>
<evidence type="ECO:0000256" key="13">
    <source>
        <dbReference type="ARBA" id="ARBA00047359"/>
    </source>
</evidence>
<keyword evidence="8 15" id="KW-0547">Nucleotide-binding</keyword>
<dbReference type="PANTHER" id="PTHR11405:SF53">
    <property type="entry name" value="CARBAMOYL-PHOSPHATE SYNTHASE [AMMONIA], MITOCHONDRIAL"/>
    <property type="match status" value="1"/>
</dbReference>
<keyword evidence="3" id="KW-0055">Arginine biosynthesis</keyword>
<dbReference type="PROSITE" id="PS51855">
    <property type="entry name" value="MGS"/>
    <property type="match status" value="1"/>
</dbReference>
<dbReference type="RefSeq" id="WP_068883389.1">
    <property type="nucleotide sequence ID" value="NZ_CP046996.1"/>
</dbReference>
<dbReference type="Gene3D" id="3.40.50.20">
    <property type="match status" value="2"/>
</dbReference>
<reference evidence="18 19" key="1">
    <citation type="submission" date="2019-12" db="EMBL/GenBank/DDBJ databases">
        <title>Sequence classification of anaerobic respiratory reductive dehalogenases: First we see many, then we see few.</title>
        <authorList>
            <person name="Molenda O."/>
            <person name="Puentes Jacome L.A."/>
            <person name="Cao X."/>
            <person name="Nesbo C.L."/>
            <person name="Tang S."/>
            <person name="Morson N."/>
            <person name="Patron J."/>
            <person name="Lomheim L."/>
            <person name="Wishart D.S."/>
            <person name="Edwards E.A."/>
        </authorList>
    </citation>
    <scope>NUCLEOTIDE SEQUENCE [LARGE SCALE GENOMIC DNA]</scope>
    <source>
        <strain evidence="18 19">12DCA</strain>
    </source>
</reference>
<dbReference type="PROSITE" id="PS00866">
    <property type="entry name" value="CPSASE_1"/>
    <property type="match status" value="2"/>
</dbReference>
<keyword evidence="6" id="KW-0479">Metal-binding</keyword>
<evidence type="ECO:0000313" key="18">
    <source>
        <dbReference type="EMBL" id="QGZ99993.1"/>
    </source>
</evidence>
<dbReference type="GO" id="GO:0044205">
    <property type="term" value="P:'de novo' UMP biosynthetic process"/>
    <property type="evidence" value="ECO:0007669"/>
    <property type="project" value="UniProtKB-UniPathway"/>
</dbReference>
<feature type="domain" description="MGS-like" evidence="17">
    <location>
        <begin position="932"/>
        <end position="1074"/>
    </location>
</feature>
<keyword evidence="10" id="KW-0460">Magnesium</keyword>
<keyword evidence="7" id="KW-0677">Repeat</keyword>
<dbReference type="Gene3D" id="3.40.50.1380">
    <property type="entry name" value="Methylglyoxal synthase-like domain"/>
    <property type="match status" value="1"/>
</dbReference>
<feature type="domain" description="ATP-grasp" evidence="16">
    <location>
        <begin position="671"/>
        <end position="862"/>
    </location>
</feature>
<keyword evidence="9 15" id="KW-0067">ATP-binding</keyword>
<evidence type="ECO:0000256" key="14">
    <source>
        <dbReference type="ARBA" id="ARBA00048816"/>
    </source>
</evidence>
<dbReference type="GO" id="GO:0046872">
    <property type="term" value="F:metal ion binding"/>
    <property type="evidence" value="ECO:0007669"/>
    <property type="project" value="UniProtKB-KW"/>
</dbReference>
<comment type="pathway">
    <text evidence="1">Amino-acid biosynthesis; L-arginine biosynthesis; carbamoyl phosphate from bicarbonate: step 1/1.</text>
</comment>
<sequence length="1074" mass="117895">MPKRTDINKILIIGSGPIVIGQACEFDYSGTQACKALRKLGYKIVLVNSNPATIMTDPGIADVTYIEPLNLESLTKIIAKERPDALLPNLGGQSALNLSSELHQAGVLTKYNVKVIGVQLDAIERGEDRIAFKETMNRLGIEMPLSKAAYSVEEAEAIAQELGYPVVIRPAYTMGGTGGGLVYNAEELNVIASRGIATSLVGQILVEESVLGWEELELEVIRDAKNQMITVCFIENIDAIGVHTGDSFCSAPMLTISPELQERLQKYSYSVVEAIEVIGGTNVQFAHDPKTGRVVIIEINPRTSRSSALASKATGLPIALISSMLAAGLTLDEIPYWRDGSLDKYTPSGDYVVIKFARWAFEKFPGSVDKLGTQMRAVGEVMSIGKNYKEALQKSIRSLEINRYGLGFAKDFHQRSLEELMAMLTEPTSERQFILYEALRKGADIHDLYALTYIKPYFLQQMRELVLLEEEILKYSGQNLPDELLTQAKKDGFADRYLAMLLNLSEAEIRKQRVALGVVEGWEAVPVSGVEDAYYYFSTYNAPDKTTSSNQPKVMILGGGPNRIGQGIEFDYCCVHTAFALRDLGYETVIVNCNPETVSTDYDTSDKLYFEPLTVEDVLSIYEKEKPLGVIVQFGGQTPLNIADELKKAGVKILGTTPETIALAEDRDLFRKMMEKLDIPMPESGMAVNLEEALVIADRIGYPLMVRPSFVLGGRGMEVVHDAEMLSRYMAAAVGVTPDRPILIDRFLSNAIEAEADAIADGKDAFVPTVMEHIELAGIHSGDSACIIPPISIPERHLATIVEYTKKIAQEMNVIGLMNMQYAIADDKVYVLEANPRASRTVPLVSKVCNISMARIATEIMMAVNDGKETSVKNLTSKTVPYYGVKEAVFPFNMFTEVDPVLGPEMRSTGEVLGLADSFGLAYYKAQEATKSPLPESGTVLISVNDDDKPAALEIARNFAQIGFKIMATEGTHKFLLENGIEAEKIKKLYEGRPNIVDSITNKEIHLVINSPSGKRSKHEDAYIRKAAIKYKVPYITTMTAAAASAKGIAAYDANGASGITLKSLQEYHAEIKR</sequence>
<comment type="catalytic activity">
    <reaction evidence="13">
        <text>hydrogencarbonate + NH4(+) + 2 ATP = carbamoyl phosphate + 2 ADP + phosphate + 2 H(+)</text>
        <dbReference type="Rhea" id="RHEA:18029"/>
        <dbReference type="ChEBI" id="CHEBI:15378"/>
        <dbReference type="ChEBI" id="CHEBI:17544"/>
        <dbReference type="ChEBI" id="CHEBI:28938"/>
        <dbReference type="ChEBI" id="CHEBI:30616"/>
        <dbReference type="ChEBI" id="CHEBI:43474"/>
        <dbReference type="ChEBI" id="CHEBI:58228"/>
        <dbReference type="ChEBI" id="CHEBI:456216"/>
        <dbReference type="EC" id="6.3.4.16"/>
    </reaction>
</comment>
<dbReference type="Pfam" id="PF02787">
    <property type="entry name" value="CPSase_L_D3"/>
    <property type="match status" value="1"/>
</dbReference>
<organism evidence="18 19">
    <name type="scientific">Dehalobacter restrictus</name>
    <dbReference type="NCBI Taxonomy" id="55583"/>
    <lineage>
        <taxon>Bacteria</taxon>
        <taxon>Bacillati</taxon>
        <taxon>Bacillota</taxon>
        <taxon>Clostridia</taxon>
        <taxon>Eubacteriales</taxon>
        <taxon>Desulfitobacteriaceae</taxon>
        <taxon>Dehalobacter</taxon>
    </lineage>
</organism>
<dbReference type="InterPro" id="IPR011761">
    <property type="entry name" value="ATP-grasp"/>
</dbReference>
<evidence type="ECO:0000256" key="5">
    <source>
        <dbReference type="ARBA" id="ARBA00022605"/>
    </source>
</evidence>
<evidence type="ECO:0000256" key="8">
    <source>
        <dbReference type="ARBA" id="ARBA00022741"/>
    </source>
</evidence>
<evidence type="ECO:0000256" key="7">
    <source>
        <dbReference type="ARBA" id="ARBA00022737"/>
    </source>
</evidence>
<keyword evidence="4 18" id="KW-0436">Ligase</keyword>
<dbReference type="Pfam" id="PF02786">
    <property type="entry name" value="CPSase_L_D2"/>
    <property type="match status" value="2"/>
</dbReference>
<keyword evidence="5" id="KW-0028">Amino-acid biosynthesis</keyword>
<protein>
    <submittedName>
        <fullName evidence="18">Carbamoyl-phosphate synthase large subunit</fullName>
        <ecNumber evidence="18">6.3.5.5</ecNumber>
    </submittedName>
</protein>
<evidence type="ECO:0000256" key="3">
    <source>
        <dbReference type="ARBA" id="ARBA00022571"/>
    </source>
</evidence>
<dbReference type="NCBIfam" id="NF003671">
    <property type="entry name" value="PRK05294.1"/>
    <property type="match status" value="1"/>
</dbReference>
<dbReference type="Gene3D" id="1.10.1030.10">
    <property type="entry name" value="Carbamoyl-phosphate synthetase, large subunit oligomerisation domain"/>
    <property type="match status" value="1"/>
</dbReference>
<dbReference type="FunFam" id="3.30.470.20:FF:000026">
    <property type="entry name" value="Carbamoyl-phosphate synthase large chain"/>
    <property type="match status" value="1"/>
</dbReference>
<dbReference type="Pfam" id="PF02142">
    <property type="entry name" value="MGS"/>
    <property type="match status" value="1"/>
</dbReference>
<dbReference type="InterPro" id="IPR036914">
    <property type="entry name" value="MGS-like_dom_sf"/>
</dbReference>
<evidence type="ECO:0000256" key="10">
    <source>
        <dbReference type="ARBA" id="ARBA00022842"/>
    </source>
</evidence>
<dbReference type="GO" id="GO:0004087">
    <property type="term" value="F:carbamoyl-phosphate synthase (ammonia) activity"/>
    <property type="evidence" value="ECO:0007669"/>
    <property type="project" value="UniProtKB-EC"/>
</dbReference>
<dbReference type="PRINTS" id="PR00098">
    <property type="entry name" value="CPSASE"/>
</dbReference>
<dbReference type="InterPro" id="IPR036897">
    <property type="entry name" value="CarbamoylP_synth_lsu_oligo_sf"/>
</dbReference>
<dbReference type="FunFam" id="3.40.50.20:FF:000001">
    <property type="entry name" value="Carbamoyl-phosphate synthase large chain"/>
    <property type="match status" value="1"/>
</dbReference>
<evidence type="ECO:0000256" key="9">
    <source>
        <dbReference type="ARBA" id="ARBA00022840"/>
    </source>
</evidence>
<dbReference type="SUPFAM" id="SSF56059">
    <property type="entry name" value="Glutathione synthetase ATP-binding domain-like"/>
    <property type="match status" value="2"/>
</dbReference>
<dbReference type="PANTHER" id="PTHR11405">
    <property type="entry name" value="CARBAMOYLTRANSFERASE FAMILY MEMBER"/>
    <property type="match status" value="1"/>
</dbReference>
<dbReference type="EC" id="6.3.5.5" evidence="18"/>
<keyword evidence="11" id="KW-0665">Pyrimidine biosynthesis</keyword>
<keyword evidence="12" id="KW-0464">Manganese</keyword>
<name>A0A857DFD0_9FIRM</name>
<dbReference type="InterPro" id="IPR058047">
    <property type="entry name" value="CPSase_preATP-grasp"/>
</dbReference>
<dbReference type="GO" id="GO:0005524">
    <property type="term" value="F:ATP binding"/>
    <property type="evidence" value="ECO:0007669"/>
    <property type="project" value="UniProtKB-UniRule"/>
</dbReference>
<dbReference type="UniPathway" id="UPA00070">
    <property type="reaction ID" value="UER00115"/>
</dbReference>
<dbReference type="SUPFAM" id="SSF48108">
    <property type="entry name" value="Carbamoyl phosphate synthetase, large subunit connection domain"/>
    <property type="match status" value="1"/>
</dbReference>
<gene>
    <name evidence="18" type="primary">carB</name>
    <name evidence="18" type="ORF">GQ588_04695</name>
</gene>
<comment type="catalytic activity">
    <reaction evidence="14">
        <text>hydrogencarbonate + L-glutamine + 2 ATP + H2O = carbamoyl phosphate + L-glutamate + 2 ADP + phosphate + 2 H(+)</text>
        <dbReference type="Rhea" id="RHEA:18633"/>
        <dbReference type="ChEBI" id="CHEBI:15377"/>
        <dbReference type="ChEBI" id="CHEBI:15378"/>
        <dbReference type="ChEBI" id="CHEBI:17544"/>
        <dbReference type="ChEBI" id="CHEBI:29985"/>
        <dbReference type="ChEBI" id="CHEBI:30616"/>
        <dbReference type="ChEBI" id="CHEBI:43474"/>
        <dbReference type="ChEBI" id="CHEBI:58228"/>
        <dbReference type="ChEBI" id="CHEBI:58359"/>
        <dbReference type="ChEBI" id="CHEBI:456216"/>
        <dbReference type="EC" id="6.3.5.5"/>
    </reaction>
</comment>
<evidence type="ECO:0000313" key="19">
    <source>
        <dbReference type="Proteomes" id="UP000430508"/>
    </source>
</evidence>
<dbReference type="PROSITE" id="PS00867">
    <property type="entry name" value="CPSASE_2"/>
    <property type="match status" value="2"/>
</dbReference>
<dbReference type="GO" id="GO:0004088">
    <property type="term" value="F:carbamoyl-phosphate synthase (glutamine-hydrolyzing) activity"/>
    <property type="evidence" value="ECO:0007669"/>
    <property type="project" value="UniProtKB-EC"/>
</dbReference>
<dbReference type="SMART" id="SM00851">
    <property type="entry name" value="MGS"/>
    <property type="match status" value="1"/>
</dbReference>
<dbReference type="InterPro" id="IPR005479">
    <property type="entry name" value="CPAse_ATP-bd"/>
</dbReference>
<evidence type="ECO:0000256" key="6">
    <source>
        <dbReference type="ARBA" id="ARBA00022723"/>
    </source>
</evidence>
<evidence type="ECO:0000256" key="11">
    <source>
        <dbReference type="ARBA" id="ARBA00022975"/>
    </source>
</evidence>
<evidence type="ECO:0000256" key="15">
    <source>
        <dbReference type="PROSITE-ProRule" id="PRU00409"/>
    </source>
</evidence>
<dbReference type="SUPFAM" id="SSF52335">
    <property type="entry name" value="Methylglyoxal synthase-like"/>
    <property type="match status" value="1"/>
</dbReference>
<dbReference type="InterPro" id="IPR013815">
    <property type="entry name" value="ATP_grasp_subdomain_1"/>
</dbReference>
<evidence type="ECO:0000256" key="4">
    <source>
        <dbReference type="ARBA" id="ARBA00022598"/>
    </source>
</evidence>
<dbReference type="InterPro" id="IPR005480">
    <property type="entry name" value="CPSase_lsu_oligo"/>
</dbReference>
<dbReference type="Gene3D" id="3.30.1490.20">
    <property type="entry name" value="ATP-grasp fold, A domain"/>
    <property type="match status" value="2"/>
</dbReference>
<dbReference type="NCBIfam" id="TIGR01369">
    <property type="entry name" value="CPSaseII_lrg"/>
    <property type="match status" value="1"/>
</dbReference>
<dbReference type="InterPro" id="IPR005483">
    <property type="entry name" value="CPSase_dom"/>
</dbReference>
<dbReference type="GO" id="GO:0006541">
    <property type="term" value="P:glutamine metabolic process"/>
    <property type="evidence" value="ECO:0007669"/>
    <property type="project" value="TreeGrafter"/>
</dbReference>
<dbReference type="InterPro" id="IPR016185">
    <property type="entry name" value="PreATP-grasp_dom_sf"/>
</dbReference>
<evidence type="ECO:0000256" key="12">
    <source>
        <dbReference type="ARBA" id="ARBA00023211"/>
    </source>
</evidence>
<dbReference type="Pfam" id="PF25596">
    <property type="entry name" value="CPSase_L_D1"/>
    <property type="match status" value="2"/>
</dbReference>
<evidence type="ECO:0000259" key="16">
    <source>
        <dbReference type="PROSITE" id="PS50975"/>
    </source>
</evidence>
<accession>A0A857DFD0</accession>
<dbReference type="PROSITE" id="PS51257">
    <property type="entry name" value="PROKAR_LIPOPROTEIN"/>
    <property type="match status" value="1"/>
</dbReference>
<evidence type="ECO:0000256" key="1">
    <source>
        <dbReference type="ARBA" id="ARBA00005077"/>
    </source>
</evidence>
<dbReference type="InterPro" id="IPR033937">
    <property type="entry name" value="MGS_CPS_CarB"/>
</dbReference>
<dbReference type="PROSITE" id="PS50975">
    <property type="entry name" value="ATP_GRASP"/>
    <property type="match status" value="2"/>
</dbReference>
<dbReference type="GO" id="GO:0005737">
    <property type="term" value="C:cytoplasm"/>
    <property type="evidence" value="ECO:0007669"/>
    <property type="project" value="TreeGrafter"/>
</dbReference>
<dbReference type="SMART" id="SM01096">
    <property type="entry name" value="CPSase_L_D3"/>
    <property type="match status" value="1"/>
</dbReference>